<keyword evidence="9" id="KW-0326">Glycosidase</keyword>
<evidence type="ECO:0000313" key="14">
    <source>
        <dbReference type="Proteomes" id="UP000651452"/>
    </source>
</evidence>
<evidence type="ECO:0000256" key="12">
    <source>
        <dbReference type="SAM" id="SignalP"/>
    </source>
</evidence>
<keyword evidence="5 12" id="KW-0732">Signal</keyword>
<dbReference type="FunFam" id="1.50.10.20:FF:000006">
    <property type="entry name" value="Mannan endo-1,6-alpha-mannosidase"/>
    <property type="match status" value="1"/>
</dbReference>
<dbReference type="OrthoDB" id="4187847at2759"/>
<sequence>MKPSNLFFAAVGLLSPIATSAIELNPDDPESIKSASKIVAAGLRDWYTGDRVGDTPGNLPDPYYWWLCGAMFNSFIDYWYYTGDDTYNAITTQALIHQIGEPKAFMPPNQTSTLGNDDQAFWGMAAMSAAENKLPDVKDEMSWLSLAIAVFNTQAPRWNAKTCGGGLNWQIFTFNNGFDYKNTISNGAFFNIAARLAKYTGNSTYTEWAVKAWEWERSVGLMSQDYHFYDGTSERLNCTELNHVQWTYNAGIHMSGVAALWNMSETSGDTAQAARWRGHLSGIINSTSVFFSPDGAPDVMIEVACERNGLCDHDQRSFKAYLARWMGYTMLTAPWTRDTIMPKMRASAVAAAKQCSSGKGGCGLRWWRNGVNDGEVGVGEQMSALEVMQNLLVDQVSGPVGEQTGGISKNDPSAGSDGGNLVIEQNPITTGDRAGAGILTALVLAFLFGGGWCTAIVLAIPLQQPSYASDLSVTPRISCTILDQGLWSCKKFTTPIEPRTLNIPSQRPLLNGANRGSDQSISEDRQIESIMDVKKPTNEEEERGLWSIPDVQVVMWFVLLCCLAEGVVAGIRWWSGSATKMTKCREIEEMKGEVGSRGSLDEDEDDEANIPVL</sequence>
<feature type="transmembrane region" description="Helical" evidence="11">
    <location>
        <begin position="438"/>
        <end position="462"/>
    </location>
</feature>
<keyword evidence="8" id="KW-0325">Glycoprotein</keyword>
<reference evidence="13" key="1">
    <citation type="submission" date="2018-12" db="EMBL/GenBank/DDBJ databases">
        <authorList>
            <person name="Syme R.A."/>
            <person name="Farfan-Caceres L."/>
            <person name="Lichtenzveig J."/>
        </authorList>
    </citation>
    <scope>NUCLEOTIDE SEQUENCE</scope>
    <source>
        <strain evidence="13">Al4</strain>
    </source>
</reference>
<evidence type="ECO:0000256" key="6">
    <source>
        <dbReference type="ARBA" id="ARBA00022801"/>
    </source>
</evidence>
<comment type="caution">
    <text evidence="13">The sequence shown here is derived from an EMBL/GenBank/DDBJ whole genome shotgun (WGS) entry which is preliminary data.</text>
</comment>
<reference evidence="13" key="2">
    <citation type="submission" date="2020-09" db="EMBL/GenBank/DDBJ databases">
        <title>Reference genome assembly for Australian Ascochyta lentis isolate Al4.</title>
        <authorList>
            <person name="Lee R.C."/>
            <person name="Farfan-Caceres L.M."/>
            <person name="Debler J.W."/>
            <person name="Williams A.H."/>
            <person name="Henares B.M."/>
        </authorList>
    </citation>
    <scope>NUCLEOTIDE SEQUENCE</scope>
    <source>
        <strain evidence="13">Al4</strain>
    </source>
</reference>
<dbReference type="Pfam" id="PF03663">
    <property type="entry name" value="Glyco_hydro_76"/>
    <property type="match status" value="1"/>
</dbReference>
<keyword evidence="6" id="KW-0378">Hydrolase</keyword>
<feature type="region of interest" description="Disordered" evidence="10">
    <location>
        <begin position="592"/>
        <end position="613"/>
    </location>
</feature>
<keyword evidence="14" id="KW-1185">Reference proteome</keyword>
<dbReference type="AlphaFoldDB" id="A0A8H7J4K2"/>
<evidence type="ECO:0000256" key="3">
    <source>
        <dbReference type="ARBA" id="ARBA00009699"/>
    </source>
</evidence>
<dbReference type="GO" id="GO:0016052">
    <property type="term" value="P:carbohydrate catabolic process"/>
    <property type="evidence" value="ECO:0007669"/>
    <property type="project" value="InterPro"/>
</dbReference>
<dbReference type="Proteomes" id="UP000651452">
    <property type="component" value="Unassembled WGS sequence"/>
</dbReference>
<keyword evidence="11" id="KW-1133">Transmembrane helix</keyword>
<feature type="transmembrane region" description="Helical" evidence="11">
    <location>
        <begin position="553"/>
        <end position="575"/>
    </location>
</feature>
<keyword evidence="7 11" id="KW-0472">Membrane</keyword>
<feature type="transmembrane region" description="Helical" evidence="11">
    <location>
        <begin position="63"/>
        <end position="81"/>
    </location>
</feature>
<evidence type="ECO:0000313" key="13">
    <source>
        <dbReference type="EMBL" id="KAF9695486.1"/>
    </source>
</evidence>
<comment type="catalytic activity">
    <reaction evidence="1">
        <text>Random hydrolysis of (1-&gt;6)-alpha-D-mannosidic linkages in unbranched (1-&gt;6)-mannans.</text>
        <dbReference type="EC" id="3.2.1.101"/>
    </reaction>
</comment>
<comment type="similarity">
    <text evidence="3">Belongs to the glycosyl hydrolase 76 family.</text>
</comment>
<evidence type="ECO:0000256" key="8">
    <source>
        <dbReference type="ARBA" id="ARBA00023180"/>
    </source>
</evidence>
<dbReference type="SUPFAM" id="SSF48208">
    <property type="entry name" value="Six-hairpin glycosidases"/>
    <property type="match status" value="1"/>
</dbReference>
<keyword evidence="11" id="KW-0812">Transmembrane</keyword>
<proteinExistence type="inferred from homology"/>
<dbReference type="GO" id="GO:0009272">
    <property type="term" value="P:fungal-type cell wall biogenesis"/>
    <property type="evidence" value="ECO:0007669"/>
    <property type="project" value="TreeGrafter"/>
</dbReference>
<dbReference type="InterPro" id="IPR008928">
    <property type="entry name" value="6-hairpin_glycosidase_sf"/>
</dbReference>
<dbReference type="EMBL" id="RZGK01000011">
    <property type="protein sequence ID" value="KAF9695486.1"/>
    <property type="molecule type" value="Genomic_DNA"/>
</dbReference>
<protein>
    <recommendedName>
        <fullName evidence="4">mannan endo-1,6-alpha-mannosidase</fullName>
        <ecNumber evidence="4">3.2.1.101</ecNumber>
    </recommendedName>
</protein>
<name>A0A8H7J4K2_9PLEO</name>
<dbReference type="EC" id="3.2.1.101" evidence="4"/>
<comment type="subcellular location">
    <subcellularLocation>
        <location evidence="2">Endomembrane system</location>
    </subcellularLocation>
</comment>
<accession>A0A8H7J4K2</accession>
<feature type="chain" id="PRO_5034592586" description="mannan endo-1,6-alpha-mannosidase" evidence="12">
    <location>
        <begin position="22"/>
        <end position="613"/>
    </location>
</feature>
<dbReference type="GO" id="GO:0012505">
    <property type="term" value="C:endomembrane system"/>
    <property type="evidence" value="ECO:0007669"/>
    <property type="project" value="UniProtKB-SubCell"/>
</dbReference>
<dbReference type="Gene3D" id="1.50.10.20">
    <property type="match status" value="1"/>
</dbReference>
<evidence type="ECO:0000256" key="11">
    <source>
        <dbReference type="SAM" id="Phobius"/>
    </source>
</evidence>
<evidence type="ECO:0000256" key="2">
    <source>
        <dbReference type="ARBA" id="ARBA00004308"/>
    </source>
</evidence>
<evidence type="ECO:0000256" key="1">
    <source>
        <dbReference type="ARBA" id="ARBA00001452"/>
    </source>
</evidence>
<dbReference type="InterPro" id="IPR014480">
    <property type="entry name" value="Mannan-1_6-alpha_mannosidase"/>
</dbReference>
<dbReference type="GO" id="GO:0008496">
    <property type="term" value="F:mannan endo-1,6-alpha-mannosidase activity"/>
    <property type="evidence" value="ECO:0007669"/>
    <property type="project" value="UniProtKB-EC"/>
</dbReference>
<evidence type="ECO:0000256" key="9">
    <source>
        <dbReference type="ARBA" id="ARBA00023295"/>
    </source>
</evidence>
<evidence type="ECO:0000256" key="7">
    <source>
        <dbReference type="ARBA" id="ARBA00023136"/>
    </source>
</evidence>
<dbReference type="PANTHER" id="PTHR12145:SF36">
    <property type="entry name" value="MANNAN ENDO-1,6-ALPHA-MANNOSIDASE DCW1"/>
    <property type="match status" value="1"/>
</dbReference>
<organism evidence="13 14">
    <name type="scientific">Ascochyta lentis</name>
    <dbReference type="NCBI Taxonomy" id="205686"/>
    <lineage>
        <taxon>Eukaryota</taxon>
        <taxon>Fungi</taxon>
        <taxon>Dikarya</taxon>
        <taxon>Ascomycota</taxon>
        <taxon>Pezizomycotina</taxon>
        <taxon>Dothideomycetes</taxon>
        <taxon>Pleosporomycetidae</taxon>
        <taxon>Pleosporales</taxon>
        <taxon>Pleosporineae</taxon>
        <taxon>Didymellaceae</taxon>
        <taxon>Ascochyta</taxon>
    </lineage>
</organism>
<gene>
    <name evidence="13" type="ORF">EKO04_006326</name>
</gene>
<evidence type="ECO:0000256" key="5">
    <source>
        <dbReference type="ARBA" id="ARBA00022729"/>
    </source>
</evidence>
<feature type="signal peptide" evidence="12">
    <location>
        <begin position="1"/>
        <end position="21"/>
    </location>
</feature>
<dbReference type="PANTHER" id="PTHR12145">
    <property type="entry name" value="MANNAN ENDO-1,6-ALPHA-MANNOSIDASE DCW1"/>
    <property type="match status" value="1"/>
</dbReference>
<feature type="compositionally biased region" description="Acidic residues" evidence="10">
    <location>
        <begin position="601"/>
        <end position="613"/>
    </location>
</feature>
<evidence type="ECO:0000256" key="4">
    <source>
        <dbReference type="ARBA" id="ARBA00012350"/>
    </source>
</evidence>
<evidence type="ECO:0000256" key="10">
    <source>
        <dbReference type="SAM" id="MobiDB-lite"/>
    </source>
</evidence>
<dbReference type="InterPro" id="IPR005198">
    <property type="entry name" value="Glyco_hydro_76"/>
</dbReference>